<comment type="catalytic activity">
    <reaction evidence="8">
        <text>(9Z)-octadecenoyl-[ACP] + H2O = (9Z)-octadecenoate + holo-[ACP] + H(+)</text>
        <dbReference type="Rhea" id="RHEA:15057"/>
        <dbReference type="Rhea" id="RHEA-COMP:9685"/>
        <dbReference type="Rhea" id="RHEA-COMP:9924"/>
        <dbReference type="ChEBI" id="CHEBI:15377"/>
        <dbReference type="ChEBI" id="CHEBI:15378"/>
        <dbReference type="ChEBI" id="CHEBI:30823"/>
        <dbReference type="ChEBI" id="CHEBI:64479"/>
        <dbReference type="ChEBI" id="CHEBI:78783"/>
        <dbReference type="EC" id="3.1.2.14"/>
    </reaction>
</comment>
<keyword evidence="7" id="KW-0275">Fatty acid biosynthesis</keyword>
<evidence type="ECO:0000256" key="6">
    <source>
        <dbReference type="ARBA" id="ARBA00023098"/>
    </source>
</evidence>
<dbReference type="GO" id="GO:0016297">
    <property type="term" value="F:fatty acyl-[ACP] hydrolase activity"/>
    <property type="evidence" value="ECO:0007669"/>
    <property type="project" value="UniProtKB-EC"/>
</dbReference>
<evidence type="ECO:0000256" key="2">
    <source>
        <dbReference type="ARBA" id="ARBA00012480"/>
    </source>
</evidence>
<comment type="similarity">
    <text evidence="1">Belongs to the thioesterase family.</text>
</comment>
<evidence type="ECO:0000256" key="8">
    <source>
        <dbReference type="ARBA" id="ARBA00048536"/>
    </source>
</evidence>
<dbReference type="InterPro" id="IPR012223">
    <property type="entry name" value="TEII"/>
</dbReference>
<keyword evidence="6" id="KW-0443">Lipid metabolism</keyword>
<evidence type="ECO:0000313" key="13">
    <source>
        <dbReference type="Proteomes" id="UP000579406"/>
    </source>
</evidence>
<protein>
    <recommendedName>
        <fullName evidence="9">S-acyl fatty acid synthase thioesterase, medium chain</fullName>
        <ecNumber evidence="2">3.1.2.14</ecNumber>
    </recommendedName>
    <alternativeName>
        <fullName evidence="10">Thioesterase II</fullName>
    </alternativeName>
</protein>
<reference evidence="12 13" key="1">
    <citation type="submission" date="2019-09" db="EMBL/GenBank/DDBJ databases">
        <title>Bird 10,000 Genomes (B10K) Project - Family phase.</title>
        <authorList>
            <person name="Zhang G."/>
        </authorList>
    </citation>
    <scope>NUCLEOTIDE SEQUENCE [LARGE SCALE GENOMIC DNA]</scope>
    <source>
        <strain evidence="12">B10K-DU-001-61</strain>
        <tissue evidence="12">Muscle</tissue>
    </source>
</reference>
<evidence type="ECO:0000256" key="5">
    <source>
        <dbReference type="ARBA" id="ARBA00022832"/>
    </source>
</evidence>
<evidence type="ECO:0000259" key="11">
    <source>
        <dbReference type="Pfam" id="PF00975"/>
    </source>
</evidence>
<dbReference type="SUPFAM" id="SSF53474">
    <property type="entry name" value="alpha/beta-Hydrolases"/>
    <property type="match status" value="1"/>
</dbReference>
<evidence type="ECO:0000256" key="1">
    <source>
        <dbReference type="ARBA" id="ARBA00007169"/>
    </source>
</evidence>
<evidence type="ECO:0000256" key="10">
    <source>
        <dbReference type="ARBA" id="ARBA00079653"/>
    </source>
</evidence>
<dbReference type="Proteomes" id="UP000579406">
    <property type="component" value="Unassembled WGS sequence"/>
</dbReference>
<evidence type="ECO:0000256" key="9">
    <source>
        <dbReference type="ARBA" id="ARBA00073799"/>
    </source>
</evidence>
<feature type="non-terminal residue" evidence="12">
    <location>
        <position position="1"/>
    </location>
</feature>
<evidence type="ECO:0000256" key="7">
    <source>
        <dbReference type="ARBA" id="ARBA00023160"/>
    </source>
</evidence>
<dbReference type="InterPro" id="IPR029058">
    <property type="entry name" value="AB_hydrolase_fold"/>
</dbReference>
<feature type="non-terminal residue" evidence="12">
    <location>
        <position position="253"/>
    </location>
</feature>
<dbReference type="PANTHER" id="PTHR11487">
    <property type="entry name" value="THIOESTERASE"/>
    <property type="match status" value="1"/>
</dbReference>
<dbReference type="Pfam" id="PF00975">
    <property type="entry name" value="Thioesterase"/>
    <property type="match status" value="1"/>
</dbReference>
<keyword evidence="5" id="KW-0276">Fatty acid metabolism</keyword>
<gene>
    <name evidence="12" type="primary">Sast</name>
    <name evidence="12" type="ORF">CHLAEN_R04753</name>
</gene>
<proteinExistence type="inferred from homology"/>
<dbReference type="FunFam" id="3.40.50.1820:FF:000153">
    <property type="entry name" value="Surfactin synthase thioesterase subunit"/>
    <property type="match status" value="1"/>
</dbReference>
<dbReference type="InterPro" id="IPR001031">
    <property type="entry name" value="Thioesterase"/>
</dbReference>
<evidence type="ECO:0000313" key="12">
    <source>
        <dbReference type="EMBL" id="NXI53278.1"/>
    </source>
</evidence>
<keyword evidence="13" id="KW-1185">Reference proteome</keyword>
<organism evidence="12 13">
    <name type="scientific">Chloroceryle aenea</name>
    <name type="common">American pygmy kingfisher</name>
    <dbReference type="NCBI Taxonomy" id="176938"/>
    <lineage>
        <taxon>Eukaryota</taxon>
        <taxon>Metazoa</taxon>
        <taxon>Chordata</taxon>
        <taxon>Craniata</taxon>
        <taxon>Vertebrata</taxon>
        <taxon>Euteleostomi</taxon>
        <taxon>Archelosauria</taxon>
        <taxon>Archosauria</taxon>
        <taxon>Dinosauria</taxon>
        <taxon>Saurischia</taxon>
        <taxon>Theropoda</taxon>
        <taxon>Coelurosauria</taxon>
        <taxon>Aves</taxon>
        <taxon>Neognathae</taxon>
        <taxon>Neoaves</taxon>
        <taxon>Telluraves</taxon>
        <taxon>Coraciimorphae</taxon>
        <taxon>Coraciiformes</taxon>
        <taxon>Cerylidae</taxon>
        <taxon>Chloroceryle</taxon>
    </lineage>
</organism>
<feature type="domain" description="Thioesterase" evidence="11">
    <location>
        <begin position="17"/>
        <end position="239"/>
    </location>
</feature>
<dbReference type="GO" id="GO:0051792">
    <property type="term" value="P:medium-chain fatty acid biosynthetic process"/>
    <property type="evidence" value="ECO:0007669"/>
    <property type="project" value="UniProtKB-ARBA"/>
</dbReference>
<evidence type="ECO:0000256" key="3">
    <source>
        <dbReference type="ARBA" id="ARBA00022516"/>
    </source>
</evidence>
<keyword evidence="4" id="KW-0378">Hydrolase</keyword>
<name>A0A7K9TYD9_9AVES</name>
<dbReference type="PANTHER" id="PTHR11487:SF0">
    <property type="entry name" value="S-ACYL FATTY ACID SYNTHASE THIOESTERASE, MEDIUM CHAIN"/>
    <property type="match status" value="1"/>
</dbReference>
<dbReference type="Gene3D" id="3.40.50.1820">
    <property type="entry name" value="alpha/beta hydrolase"/>
    <property type="match status" value="1"/>
</dbReference>
<dbReference type="EC" id="3.1.2.14" evidence="2"/>
<keyword evidence="3" id="KW-0444">Lipid biosynthesis</keyword>
<dbReference type="OrthoDB" id="541883at2759"/>
<accession>A0A7K9TYD9</accession>
<dbReference type="EMBL" id="VWZY01005015">
    <property type="protein sequence ID" value="NXI53278.1"/>
    <property type="molecule type" value="Genomic_DNA"/>
</dbReference>
<sequence>MENLIVCPYKRSDALCRLICFSWAGGGSLRLAEWGKHFSSSIEVSSIKLPVRESCAKAPLKKDLKTIADEVTSVLLEYFQEKPFAIFGHSFGSYVSFAVALQLKEKYGLEPIHLFISSAHAPHSEAFLLAKTIPLSDAEDDEIVTYMRILGGNPELLENEDLKKYAIRAFIEDVRLLQTLFFEKKEGDIPFSCDITCFSGSDDKMYDLQAWHDLTNGATSQYELPGGHFYLLEPSNEAFLIKYITRCLENAGI</sequence>
<evidence type="ECO:0000256" key="4">
    <source>
        <dbReference type="ARBA" id="ARBA00022801"/>
    </source>
</evidence>
<dbReference type="AlphaFoldDB" id="A0A7K9TYD9"/>
<comment type="caution">
    <text evidence="12">The sequence shown here is derived from an EMBL/GenBank/DDBJ whole genome shotgun (WGS) entry which is preliminary data.</text>
</comment>